<dbReference type="GO" id="GO:0006696">
    <property type="term" value="P:ergosterol biosynthetic process"/>
    <property type="evidence" value="ECO:0007669"/>
    <property type="project" value="TreeGrafter"/>
</dbReference>
<comment type="pathway">
    <text evidence="13">Terpene metabolism; lanosterol biosynthesis; lanosterol from farnesyl diphosphate: step 1/3.</text>
</comment>
<keyword evidence="5" id="KW-0444">Lipid biosynthesis</keyword>
<keyword evidence="6 13" id="KW-0808">Transferase</keyword>
<dbReference type="InterPro" id="IPR033904">
    <property type="entry name" value="Trans_IPPS_HH"/>
</dbReference>
<evidence type="ECO:0000256" key="8">
    <source>
        <dbReference type="ARBA" id="ARBA00022980"/>
    </source>
</evidence>
<evidence type="ECO:0000256" key="1">
    <source>
        <dbReference type="ARBA" id="ARBA00001946"/>
    </source>
</evidence>
<comment type="catalytic activity">
    <reaction evidence="13">
        <text>2 (2E,6E)-farnesyl diphosphate + NADH + H(+) = squalene + 2 diphosphate + NAD(+)</text>
        <dbReference type="Rhea" id="RHEA:32299"/>
        <dbReference type="ChEBI" id="CHEBI:15378"/>
        <dbReference type="ChEBI" id="CHEBI:15440"/>
        <dbReference type="ChEBI" id="CHEBI:33019"/>
        <dbReference type="ChEBI" id="CHEBI:57540"/>
        <dbReference type="ChEBI" id="CHEBI:57945"/>
        <dbReference type="ChEBI" id="CHEBI:175763"/>
        <dbReference type="EC" id="2.5.1.21"/>
    </reaction>
</comment>
<keyword evidence="13" id="KW-1133">Transmembrane helix</keyword>
<comment type="similarity">
    <text evidence="3">Belongs to the eukaryotic ribosomal protein eL27 family.</text>
</comment>
<dbReference type="SFLD" id="SFLDS00005">
    <property type="entry name" value="Isoprenoid_Synthase_Type_I"/>
    <property type="match status" value="1"/>
</dbReference>
<dbReference type="GO" id="GO:0006412">
    <property type="term" value="P:translation"/>
    <property type="evidence" value="ECO:0007669"/>
    <property type="project" value="InterPro"/>
</dbReference>
<comment type="catalytic activity">
    <reaction evidence="13">
        <text>2 (2E,6E)-farnesyl diphosphate + NADPH + H(+) = squalene + 2 diphosphate + NADP(+)</text>
        <dbReference type="Rhea" id="RHEA:32295"/>
        <dbReference type="ChEBI" id="CHEBI:15378"/>
        <dbReference type="ChEBI" id="CHEBI:15440"/>
        <dbReference type="ChEBI" id="CHEBI:33019"/>
        <dbReference type="ChEBI" id="CHEBI:57783"/>
        <dbReference type="ChEBI" id="CHEBI:58349"/>
        <dbReference type="ChEBI" id="CHEBI:175763"/>
        <dbReference type="EC" id="2.5.1.21"/>
    </reaction>
</comment>
<dbReference type="GO" id="GO:1990904">
    <property type="term" value="C:ribonucleoprotein complex"/>
    <property type="evidence" value="ECO:0007669"/>
    <property type="project" value="UniProtKB-KW"/>
</dbReference>
<dbReference type="PROSITE" id="PS01044">
    <property type="entry name" value="SQUALEN_PHYTOEN_SYN_1"/>
    <property type="match status" value="1"/>
</dbReference>
<comment type="caution">
    <text evidence="14">The sequence shown here is derived from an EMBL/GenBank/DDBJ whole genome shotgun (WGS) entry which is preliminary data.</text>
</comment>
<keyword evidence="11" id="KW-0753">Steroid metabolism</keyword>
<dbReference type="Proteomes" id="UP000053095">
    <property type="component" value="Unassembled WGS sequence"/>
</dbReference>
<evidence type="ECO:0000256" key="13">
    <source>
        <dbReference type="RuleBase" id="RU368088"/>
    </source>
</evidence>
<evidence type="ECO:0000256" key="2">
    <source>
        <dbReference type="ARBA" id="ARBA00006251"/>
    </source>
</evidence>
<dbReference type="InterPro" id="IPR006449">
    <property type="entry name" value="Squal_synth-like"/>
</dbReference>
<keyword evidence="13" id="KW-0472">Membrane</keyword>
<keyword evidence="8" id="KW-0689">Ribosomal protein</keyword>
<sequence length="528" mass="61368">MKVGRVAIITRGRYAGKKVVIIQPQDTGSKAHPFSYALVAGIERYPSKVTRRMGAKKVEKRSRIKPFIKVVNYNHLMPTRYTLELEGLKGVVSNDTFKEVSQREDAKKTVKKALEERYTSGKNRWFFTPLLDNVDNHRKLCHSPVHKRDPSTESETLRRCFPLLDLTSRSFSAVIQELNSELLVPVVLFYLVLRGLDTIEDDMALPLDRKVPLLRNFYNIMKIDGWQFHESREKDRELLENFDVVITELKKLKPEYYAVIEEMTIKMGNGMADYAQNDELIQNGVQTVDDYELYCHYVAGLVGEGLTKLFLLSGYGDPKLAELPSLTESMGQLLQKNNIIRDVREDWEEGRRWYPRDIWIKHVDKWDDIFDNKYEEKALNCVSEMVLNGLKHFVFRNPDVIRRNVKITRGDTCHIMIDCQQNMHGVYKVFRRYIRKIRVKNDPKDPSYLDISSRCEKIEKYIEAKGNMKELTLKATQRQKHLSIILLCLGAAIVALWLNLYPRIFEDAGGRFQKLITANIVAIGRDEL</sequence>
<comment type="cofactor">
    <cofactor evidence="1 13">
        <name>Mg(2+)</name>
        <dbReference type="ChEBI" id="CHEBI:18420"/>
    </cofactor>
</comment>
<dbReference type="PANTHER" id="PTHR11626">
    <property type="entry name" value="FARNESYL-DIPHOSPHATE FARNESYLTRANSFERASE"/>
    <property type="match status" value="1"/>
</dbReference>
<comment type="function">
    <text evidence="13">Catalyzes the condensation of 2 farnesyl pyrophosphate (FPP) moieties to form squalene.</text>
</comment>
<keyword evidence="15" id="KW-1185">Reference proteome</keyword>
<keyword evidence="13" id="KW-0812">Transmembrane</keyword>
<dbReference type="GO" id="GO:0055056">
    <property type="term" value="F:D-glucose transmembrane transporter activity"/>
    <property type="evidence" value="ECO:0007669"/>
    <property type="project" value="UniProtKB-UniRule"/>
</dbReference>
<proteinExistence type="inferred from homology"/>
<dbReference type="CDD" id="cd06090">
    <property type="entry name" value="KOW_RPL27"/>
    <property type="match status" value="1"/>
</dbReference>
<evidence type="ECO:0000256" key="12">
    <source>
        <dbReference type="ARBA" id="ARBA00023274"/>
    </source>
</evidence>
<dbReference type="Pfam" id="PF01777">
    <property type="entry name" value="Ribosomal_L27e"/>
    <property type="match status" value="1"/>
</dbReference>
<dbReference type="InterPro" id="IPR041991">
    <property type="entry name" value="Ribosomal_eL27_KOW"/>
</dbReference>
<accession>A0A6V8HDW6</accession>
<dbReference type="EMBL" id="DF933830">
    <property type="protein sequence ID" value="GAM39670.1"/>
    <property type="molecule type" value="Genomic_DNA"/>
</dbReference>
<evidence type="ECO:0000313" key="14">
    <source>
        <dbReference type="EMBL" id="GAM39670.1"/>
    </source>
</evidence>
<dbReference type="GO" id="GO:0005840">
    <property type="term" value="C:ribosome"/>
    <property type="evidence" value="ECO:0007669"/>
    <property type="project" value="UniProtKB-KW"/>
</dbReference>
<organism evidence="14 15">
    <name type="scientific">Talaromyces pinophilus</name>
    <name type="common">Penicillium pinophilum</name>
    <dbReference type="NCBI Taxonomy" id="128442"/>
    <lineage>
        <taxon>Eukaryota</taxon>
        <taxon>Fungi</taxon>
        <taxon>Dikarya</taxon>
        <taxon>Ascomycota</taxon>
        <taxon>Pezizomycotina</taxon>
        <taxon>Eurotiomycetes</taxon>
        <taxon>Eurotiomycetidae</taxon>
        <taxon>Eurotiales</taxon>
        <taxon>Trichocomaceae</taxon>
        <taxon>Talaromyces</taxon>
        <taxon>Talaromyces sect. Talaromyces</taxon>
    </lineage>
</organism>
<dbReference type="GO" id="GO:0005789">
    <property type="term" value="C:endoplasmic reticulum membrane"/>
    <property type="evidence" value="ECO:0007669"/>
    <property type="project" value="TreeGrafter"/>
</dbReference>
<dbReference type="EC" id="2.5.1.21" evidence="4 13"/>
<dbReference type="GO" id="GO:0051996">
    <property type="term" value="F:squalene synthase [NAD(P)H] activity"/>
    <property type="evidence" value="ECO:0007669"/>
    <property type="project" value="UniProtKB-UniRule"/>
</dbReference>
<name>A0A6V8HDW6_TALPI</name>
<comment type="similarity">
    <text evidence="2 13">Belongs to the phytoene/squalene synthase family.</text>
</comment>
<evidence type="ECO:0000256" key="4">
    <source>
        <dbReference type="ARBA" id="ARBA00012373"/>
    </source>
</evidence>
<dbReference type="Gene3D" id="1.10.600.10">
    <property type="entry name" value="Farnesyl Diphosphate Synthase"/>
    <property type="match status" value="1"/>
</dbReference>
<keyword evidence="9" id="KW-0756">Sterol biosynthesis</keyword>
<reference evidence="15" key="1">
    <citation type="journal article" date="2015" name="Genome Announc.">
        <title>Draft genome sequence of Talaromyces cellulolyticus strain Y-94, a source of lignocellulosic biomass-degrading enzymes.</title>
        <authorList>
            <person name="Fujii T."/>
            <person name="Koike H."/>
            <person name="Sawayama S."/>
            <person name="Yano S."/>
            <person name="Inoue H."/>
        </authorList>
    </citation>
    <scope>NUCLEOTIDE SEQUENCE [LARGE SCALE GENOMIC DNA]</scope>
    <source>
        <strain evidence="15">Y-94</strain>
    </source>
</reference>
<dbReference type="SUPFAM" id="SSF48576">
    <property type="entry name" value="Terpenoid synthases"/>
    <property type="match status" value="1"/>
</dbReference>
<dbReference type="CDD" id="cd00683">
    <property type="entry name" value="Trans_IPPS_HH"/>
    <property type="match status" value="1"/>
</dbReference>
<evidence type="ECO:0000256" key="7">
    <source>
        <dbReference type="ARBA" id="ARBA00022955"/>
    </source>
</evidence>
<evidence type="ECO:0000256" key="9">
    <source>
        <dbReference type="ARBA" id="ARBA00023011"/>
    </source>
</evidence>
<dbReference type="SFLD" id="SFLDG01018">
    <property type="entry name" value="Squalene/Phytoene_Synthase_Lik"/>
    <property type="match status" value="1"/>
</dbReference>
<evidence type="ECO:0000256" key="3">
    <source>
        <dbReference type="ARBA" id="ARBA00009124"/>
    </source>
</evidence>
<dbReference type="InterPro" id="IPR008991">
    <property type="entry name" value="Translation_prot_SH3-like_sf"/>
</dbReference>
<dbReference type="PANTHER" id="PTHR11626:SF2">
    <property type="entry name" value="SQUALENE SYNTHASE"/>
    <property type="match status" value="1"/>
</dbReference>
<evidence type="ECO:0000256" key="10">
    <source>
        <dbReference type="ARBA" id="ARBA00023166"/>
    </source>
</evidence>
<dbReference type="InterPro" id="IPR019845">
    <property type="entry name" value="Squalene/phytoene_synthase_CS"/>
</dbReference>
<dbReference type="NCBIfam" id="TIGR01559">
    <property type="entry name" value="squal_synth"/>
    <property type="match status" value="1"/>
</dbReference>
<dbReference type="Gene3D" id="2.30.30.770">
    <property type="match status" value="1"/>
</dbReference>
<gene>
    <name evidence="14" type="ORF">TCE0_034f11404</name>
</gene>
<dbReference type="InterPro" id="IPR002060">
    <property type="entry name" value="Squ/phyt_synthse"/>
</dbReference>
<dbReference type="SUPFAM" id="SSF50104">
    <property type="entry name" value="Translation proteins SH3-like domain"/>
    <property type="match status" value="1"/>
</dbReference>
<keyword evidence="12" id="KW-0687">Ribonucleoprotein</keyword>
<dbReference type="Pfam" id="PF00494">
    <property type="entry name" value="SQS_PSY"/>
    <property type="match status" value="1"/>
</dbReference>
<protein>
    <recommendedName>
        <fullName evidence="4 13">Squalene synthase</fullName>
        <shortName evidence="13">SQS</shortName>
        <shortName evidence="13">SS</shortName>
        <ecNumber evidence="4 13">2.5.1.21</ecNumber>
    </recommendedName>
</protein>
<keyword evidence="10" id="KW-1207">Sterol metabolism</keyword>
<dbReference type="InterPro" id="IPR001141">
    <property type="entry name" value="Ribosomal_eL27"/>
</dbReference>
<keyword evidence="7" id="KW-0752">Steroid biosynthesis</keyword>
<dbReference type="UniPathway" id="UPA00767">
    <property type="reaction ID" value="UER00751"/>
</dbReference>
<dbReference type="GO" id="GO:0045338">
    <property type="term" value="P:farnesyl diphosphate metabolic process"/>
    <property type="evidence" value="ECO:0007669"/>
    <property type="project" value="InterPro"/>
</dbReference>
<dbReference type="FunFam" id="2.30.30.770:FF:000001">
    <property type="entry name" value="60S ribosomal protein L27"/>
    <property type="match status" value="1"/>
</dbReference>
<dbReference type="InterPro" id="IPR008949">
    <property type="entry name" value="Isoprenoid_synthase_dom_sf"/>
</dbReference>
<evidence type="ECO:0000256" key="5">
    <source>
        <dbReference type="ARBA" id="ARBA00022516"/>
    </source>
</evidence>
<dbReference type="GO" id="GO:0003735">
    <property type="term" value="F:structural constituent of ribosome"/>
    <property type="evidence" value="ECO:0007669"/>
    <property type="project" value="InterPro"/>
</dbReference>
<dbReference type="InterPro" id="IPR038655">
    <property type="entry name" value="Ribosomal_eL27_sf"/>
</dbReference>
<evidence type="ECO:0000256" key="6">
    <source>
        <dbReference type="ARBA" id="ARBA00022679"/>
    </source>
</evidence>
<keyword evidence="7" id="KW-0443">Lipid metabolism</keyword>
<evidence type="ECO:0000256" key="11">
    <source>
        <dbReference type="ARBA" id="ARBA00023221"/>
    </source>
</evidence>
<evidence type="ECO:0000313" key="15">
    <source>
        <dbReference type="Proteomes" id="UP000053095"/>
    </source>
</evidence>
<feature type="transmembrane region" description="Helical" evidence="13">
    <location>
        <begin position="482"/>
        <end position="501"/>
    </location>
</feature>
<dbReference type="InterPro" id="IPR044844">
    <property type="entry name" value="Trans_IPPS_euk-type"/>
</dbReference>
<dbReference type="AlphaFoldDB" id="A0A6V8HDW6"/>